<comment type="caution">
    <text evidence="11">The sequence shown here is derived from an EMBL/GenBank/DDBJ whole genome shotgun (WGS) entry which is preliminary data.</text>
</comment>
<gene>
    <name evidence="11" type="primary">proS</name>
    <name evidence="11" type="ORF">G3KMM_00321</name>
</gene>
<evidence type="ECO:0000256" key="1">
    <source>
        <dbReference type="ARBA" id="ARBA00012831"/>
    </source>
</evidence>
<name>A0ABY0FM19_9BACT</name>
<dbReference type="PROSITE" id="PS50862">
    <property type="entry name" value="AA_TRNA_LIGASE_II"/>
    <property type="match status" value="1"/>
</dbReference>
<dbReference type="InterPro" id="IPR004154">
    <property type="entry name" value="Anticodon-bd"/>
</dbReference>
<keyword evidence="7" id="KW-0030">Aminoacyl-tRNA synthetase</keyword>
<dbReference type="InterPro" id="IPR002314">
    <property type="entry name" value="aa-tRNA-synt_IIb"/>
</dbReference>
<evidence type="ECO:0000313" key="12">
    <source>
        <dbReference type="Proteomes" id="UP001191004"/>
    </source>
</evidence>
<dbReference type="InterPro" id="IPR006195">
    <property type="entry name" value="aa-tRNA-synth_II"/>
</dbReference>
<evidence type="ECO:0000256" key="6">
    <source>
        <dbReference type="ARBA" id="ARBA00022917"/>
    </source>
</evidence>
<dbReference type="SUPFAM" id="SSF55681">
    <property type="entry name" value="Class II aaRS and biotin synthetases"/>
    <property type="match status" value="1"/>
</dbReference>
<comment type="catalytic activity">
    <reaction evidence="9">
        <text>tRNA(Pro) + L-proline + ATP = L-prolyl-tRNA(Pro) + AMP + diphosphate</text>
        <dbReference type="Rhea" id="RHEA:14305"/>
        <dbReference type="Rhea" id="RHEA-COMP:9700"/>
        <dbReference type="Rhea" id="RHEA-COMP:9702"/>
        <dbReference type="ChEBI" id="CHEBI:30616"/>
        <dbReference type="ChEBI" id="CHEBI:33019"/>
        <dbReference type="ChEBI" id="CHEBI:60039"/>
        <dbReference type="ChEBI" id="CHEBI:78442"/>
        <dbReference type="ChEBI" id="CHEBI:78532"/>
        <dbReference type="ChEBI" id="CHEBI:456215"/>
        <dbReference type="EC" id="6.1.1.15"/>
    </reaction>
</comment>
<dbReference type="InterPro" id="IPR045864">
    <property type="entry name" value="aa-tRNA-synth_II/BPL/LPL"/>
</dbReference>
<dbReference type="Gene3D" id="3.30.930.10">
    <property type="entry name" value="Bira Bifunctional Protein, Domain 2"/>
    <property type="match status" value="1"/>
</dbReference>
<dbReference type="PANTHER" id="PTHR42753">
    <property type="entry name" value="MITOCHONDRIAL RIBOSOME PROTEIN L39/PROLYL-TRNA LIGASE FAMILY MEMBER"/>
    <property type="match status" value="1"/>
</dbReference>
<accession>A0ABY0FM19</accession>
<organism evidence="11 12">
    <name type="scientific">Candidatus Nanosyncoccus nanoralicus</name>
    <dbReference type="NCBI Taxonomy" id="2171996"/>
    <lineage>
        <taxon>Bacteria</taxon>
        <taxon>Candidatus Saccharimonadota</taxon>
        <taxon>Candidatus Nanosyncoccalia</taxon>
        <taxon>Candidatus Nanosyncoccales</taxon>
        <taxon>Candidatus Nanosyncoccaceae</taxon>
        <taxon>Candidatus Nanosyncoccus</taxon>
    </lineage>
</organism>
<dbReference type="GO" id="GO:0004827">
    <property type="term" value="F:proline-tRNA ligase activity"/>
    <property type="evidence" value="ECO:0007669"/>
    <property type="project" value="UniProtKB-EC"/>
</dbReference>
<evidence type="ECO:0000313" key="11">
    <source>
        <dbReference type="EMBL" id="RYC73626.1"/>
    </source>
</evidence>
<dbReference type="RefSeq" id="WP_129604641.1">
    <property type="nucleotide sequence ID" value="NZ_PRLL01000007.1"/>
</dbReference>
<dbReference type="InterPro" id="IPR044140">
    <property type="entry name" value="ProRS_anticodon_short"/>
</dbReference>
<feature type="domain" description="Aminoacyl-transfer RNA synthetases class-II family profile" evidence="10">
    <location>
        <begin position="38"/>
        <end position="318"/>
    </location>
</feature>
<evidence type="ECO:0000256" key="7">
    <source>
        <dbReference type="ARBA" id="ARBA00023146"/>
    </source>
</evidence>
<evidence type="ECO:0000256" key="5">
    <source>
        <dbReference type="ARBA" id="ARBA00022840"/>
    </source>
</evidence>
<proteinExistence type="predicted"/>
<dbReference type="PRINTS" id="PR01046">
    <property type="entry name" value="TRNASYNTHPRO"/>
</dbReference>
<keyword evidence="6" id="KW-0648">Protein biosynthesis</keyword>
<dbReference type="Gene3D" id="3.40.50.800">
    <property type="entry name" value="Anticodon-binding domain"/>
    <property type="match status" value="1"/>
</dbReference>
<protein>
    <recommendedName>
        <fullName evidence="2">Proline--tRNA ligase</fullName>
        <ecNumber evidence="1">6.1.1.15</ecNumber>
    </recommendedName>
    <alternativeName>
        <fullName evidence="8">Prolyl-tRNA synthetase</fullName>
    </alternativeName>
</protein>
<dbReference type="Pfam" id="PF03129">
    <property type="entry name" value="HGTP_anticodon"/>
    <property type="match status" value="1"/>
</dbReference>
<keyword evidence="5" id="KW-0067">ATP-binding</keyword>
<dbReference type="InterPro" id="IPR002316">
    <property type="entry name" value="Pro-tRNA-ligase_IIa"/>
</dbReference>
<dbReference type="Proteomes" id="UP001191004">
    <property type="component" value="Unassembled WGS sequence"/>
</dbReference>
<reference evidence="11 12" key="1">
    <citation type="journal article" date="2018" name="bioRxiv">
        <title>Evidence of independent acquisition and adaption of ultra-small bacteria to human hosts across the highly diverse yet reduced genomes of the phylum Saccharibacteria.</title>
        <authorList>
            <person name="McLean J.S."/>
            <person name="Bor B."/>
            <person name="To T.T."/>
            <person name="Liu Q."/>
            <person name="Kearns K.A."/>
            <person name="Solden L.M."/>
            <person name="Wrighton K.C."/>
            <person name="He X."/>
            <person name="Shi W."/>
        </authorList>
    </citation>
    <scope>NUCLEOTIDE SEQUENCE [LARGE SCALE GENOMIC DNA]</scope>
    <source>
        <strain evidence="11 12">TM7_KMM_G3_1_HOT_351</strain>
    </source>
</reference>
<evidence type="ECO:0000256" key="2">
    <source>
        <dbReference type="ARBA" id="ARBA00019110"/>
    </source>
</evidence>
<dbReference type="EC" id="6.1.1.15" evidence="1"/>
<keyword evidence="3 11" id="KW-0436">Ligase</keyword>
<dbReference type="InterPro" id="IPR036621">
    <property type="entry name" value="Anticodon-bd_dom_sf"/>
</dbReference>
<evidence type="ECO:0000259" key="10">
    <source>
        <dbReference type="PROSITE" id="PS50862"/>
    </source>
</evidence>
<keyword evidence="4" id="KW-0547">Nucleotide-binding</keyword>
<evidence type="ECO:0000256" key="8">
    <source>
        <dbReference type="ARBA" id="ARBA00029731"/>
    </source>
</evidence>
<keyword evidence="12" id="KW-1185">Reference proteome</keyword>
<evidence type="ECO:0000256" key="3">
    <source>
        <dbReference type="ARBA" id="ARBA00022598"/>
    </source>
</evidence>
<dbReference type="Pfam" id="PF00587">
    <property type="entry name" value="tRNA-synt_2b"/>
    <property type="match status" value="1"/>
</dbReference>
<dbReference type="EMBL" id="PRLL01000007">
    <property type="protein sequence ID" value="RYC73626.1"/>
    <property type="molecule type" value="Genomic_DNA"/>
</dbReference>
<dbReference type="SUPFAM" id="SSF52954">
    <property type="entry name" value="Class II aaRS ABD-related"/>
    <property type="match status" value="1"/>
</dbReference>
<evidence type="ECO:0000256" key="9">
    <source>
        <dbReference type="ARBA" id="ARBA00047671"/>
    </source>
</evidence>
<evidence type="ECO:0000256" key="4">
    <source>
        <dbReference type="ARBA" id="ARBA00022741"/>
    </source>
</evidence>
<dbReference type="PANTHER" id="PTHR42753:SF2">
    <property type="entry name" value="PROLINE--TRNA LIGASE"/>
    <property type="match status" value="1"/>
</dbReference>
<reference evidence="11 12" key="2">
    <citation type="journal article" date="2020" name="Cell Rep.">
        <title>Acquisition and Adaptation of Ultra-small Parasitic Reduced Genome Bacteria to Mammalian Hosts.</title>
        <authorList>
            <person name="McLean J.S."/>
            <person name="Bor B."/>
            <person name="Kerns K.A."/>
            <person name="Liu Q."/>
            <person name="To T.T."/>
            <person name="Solden L."/>
            <person name="Hendrickson E.L."/>
            <person name="Wrighton K."/>
            <person name="Shi W."/>
            <person name="He X."/>
        </authorList>
    </citation>
    <scope>NUCLEOTIDE SEQUENCE [LARGE SCALE GENOMIC DNA]</scope>
    <source>
        <strain evidence="11 12">TM7_KMM_G3_1_HOT_351</strain>
    </source>
</reference>
<sequence>MKLSQSFIKTFREVGKEETARNAQLLIRAGYIHKEMAGVYDFLPLGLITLNKIQNIIREELNSLGCQEFQMTALQNPEPWVKTKRWSDQVIDVWFKTKLNAGGELGLAPTHEEPITNLMTKFISSYKDLPVYVYQFQTKYRNELRAKSGILRTREFLMKDLYSFSVDETEHQKFYDQVDQAYMRIYTRLGLGDCTYKTYASGGAFAKYSHEYQTVLPVGEDTIYLNQDKTLAINEEVMNDEVLNDLGVKREDLTATTAAEVGNIFTLRYKFSEPINLKFDDQDGIKKTVFMGSYGIGVSRVMGVIAEKFADDKGLVWPENIAPFKYYLIGIGDQGEDFTNILHKEYSSSILLDDRKLRPGEKFADAELMGIPYRVVVSNKTLENNSVEITNRRTSETKILSIEEFKQLLRD</sequence>
<dbReference type="InterPro" id="IPR050062">
    <property type="entry name" value="Pro-tRNA_synthetase"/>
</dbReference>
<dbReference type="CDD" id="cd00861">
    <property type="entry name" value="ProRS_anticodon_short"/>
    <property type="match status" value="1"/>
</dbReference>